<reference evidence="3" key="1">
    <citation type="submission" date="2016-05" db="EMBL/GenBank/DDBJ databases">
        <authorList>
            <person name="Holder M.E."/>
            <person name="Ajami N.J."/>
            <person name="Petrosino J.F."/>
        </authorList>
    </citation>
    <scope>NUCLEOTIDE SEQUENCE [LARGE SCALE GENOMIC DNA]</scope>
    <source>
        <strain evidence="3">ATCC 700696</strain>
    </source>
</reference>
<protein>
    <recommendedName>
        <fullName evidence="4">DUF4064 domain-containing protein</fullName>
    </recommendedName>
</protein>
<sequence length="203" mass="21686">MTEQNIAKKGIILNTVLVIATLVAFLVIKITNQFLLSSYGYSGYYTEIYTIQRATFIGLIVVSIVIIICSVVLMTKSRSKNTGFLLLIIGAVVAAILAMLGLVLGIVTWILCGVSINQFRKLQGESNFESNLDFGAVAELKKTANNNTQAQASPASEAPVQNVETVVEAEAVPAEAEAESAPVDVAYEVKVDDVTAPSENNEA</sequence>
<evidence type="ECO:0000313" key="2">
    <source>
        <dbReference type="EMBL" id="ASS37767.1"/>
    </source>
</evidence>
<organism evidence="2 3">
    <name type="scientific">Mogibacterium pumilum</name>
    <dbReference type="NCBI Taxonomy" id="86332"/>
    <lineage>
        <taxon>Bacteria</taxon>
        <taxon>Bacillati</taxon>
        <taxon>Bacillota</taxon>
        <taxon>Clostridia</taxon>
        <taxon>Peptostreptococcales</taxon>
        <taxon>Anaerovoracaceae</taxon>
        <taxon>Mogibacterium</taxon>
    </lineage>
</organism>
<feature type="transmembrane region" description="Helical" evidence="1">
    <location>
        <begin position="85"/>
        <end position="111"/>
    </location>
</feature>
<keyword evidence="1" id="KW-0812">Transmembrane</keyword>
<dbReference type="Proteomes" id="UP000214689">
    <property type="component" value="Chromosome"/>
</dbReference>
<gene>
    <name evidence="2" type="ORF">AXF17_04420</name>
</gene>
<keyword evidence="1" id="KW-0472">Membrane</keyword>
<proteinExistence type="predicted"/>
<evidence type="ECO:0000256" key="1">
    <source>
        <dbReference type="SAM" id="Phobius"/>
    </source>
</evidence>
<keyword evidence="3" id="KW-1185">Reference proteome</keyword>
<accession>A0A223AS56</accession>
<dbReference type="RefSeq" id="WP_094233996.1">
    <property type="nucleotide sequence ID" value="NZ_CP016199.1"/>
</dbReference>
<evidence type="ECO:0000313" key="3">
    <source>
        <dbReference type="Proteomes" id="UP000214689"/>
    </source>
</evidence>
<evidence type="ECO:0008006" key="4">
    <source>
        <dbReference type="Google" id="ProtNLM"/>
    </source>
</evidence>
<dbReference type="OrthoDB" id="2084539at2"/>
<dbReference type="EMBL" id="CP016199">
    <property type="protein sequence ID" value="ASS37767.1"/>
    <property type="molecule type" value="Genomic_DNA"/>
</dbReference>
<name>A0A223AS56_9FIRM</name>
<feature type="transmembrane region" description="Helical" evidence="1">
    <location>
        <begin position="12"/>
        <end position="31"/>
    </location>
</feature>
<keyword evidence="1" id="KW-1133">Transmembrane helix</keyword>
<feature type="transmembrane region" description="Helical" evidence="1">
    <location>
        <begin position="51"/>
        <end position="73"/>
    </location>
</feature>
<dbReference type="AlphaFoldDB" id="A0A223AS56"/>